<protein>
    <submittedName>
        <fullName evidence="3">Uncharacterized protein</fullName>
    </submittedName>
</protein>
<comment type="caution">
    <text evidence="3">The sequence shown here is derived from an EMBL/GenBank/DDBJ whole genome shotgun (WGS) entry which is preliminary data.</text>
</comment>
<gene>
    <name evidence="3" type="ORF">MU846_13495</name>
</gene>
<sequence>MTDRSEKPVERPHIGPREPLPRSFKPLWYLMLALALLVAFVAGASYLVDMMVYR</sequence>
<keyword evidence="4" id="KW-1185">Reference proteome</keyword>
<evidence type="ECO:0000313" key="3">
    <source>
        <dbReference type="EMBL" id="MCK0538723.1"/>
    </source>
</evidence>
<accession>A0ABT0EA53</accession>
<dbReference type="RefSeq" id="WP_246953613.1">
    <property type="nucleotide sequence ID" value="NZ_JALKII010000012.1"/>
</dbReference>
<name>A0ABT0EA53_9GAMM</name>
<organism evidence="3 4">
    <name type="scientific">Alcanivorax quisquiliarum</name>
    <dbReference type="NCBI Taxonomy" id="2933565"/>
    <lineage>
        <taxon>Bacteria</taxon>
        <taxon>Pseudomonadati</taxon>
        <taxon>Pseudomonadota</taxon>
        <taxon>Gammaproteobacteria</taxon>
        <taxon>Oceanospirillales</taxon>
        <taxon>Alcanivoracaceae</taxon>
        <taxon>Alcanivorax</taxon>
    </lineage>
</organism>
<dbReference type="EMBL" id="JALKII010000012">
    <property type="protein sequence ID" value="MCK0538723.1"/>
    <property type="molecule type" value="Genomic_DNA"/>
</dbReference>
<feature type="transmembrane region" description="Helical" evidence="2">
    <location>
        <begin position="27"/>
        <end position="48"/>
    </location>
</feature>
<feature type="region of interest" description="Disordered" evidence="1">
    <location>
        <begin position="1"/>
        <end position="22"/>
    </location>
</feature>
<keyword evidence="2" id="KW-0472">Membrane</keyword>
<evidence type="ECO:0000256" key="1">
    <source>
        <dbReference type="SAM" id="MobiDB-lite"/>
    </source>
</evidence>
<keyword evidence="2" id="KW-0812">Transmembrane</keyword>
<proteinExistence type="predicted"/>
<feature type="compositionally biased region" description="Basic and acidic residues" evidence="1">
    <location>
        <begin position="1"/>
        <end position="20"/>
    </location>
</feature>
<keyword evidence="2" id="KW-1133">Transmembrane helix</keyword>
<evidence type="ECO:0000256" key="2">
    <source>
        <dbReference type="SAM" id="Phobius"/>
    </source>
</evidence>
<reference evidence="3" key="1">
    <citation type="submission" date="2022-04" db="EMBL/GenBank/DDBJ databases">
        <title>Alcanivorax sp. CY1518 draft genome sequence.</title>
        <authorList>
            <person name="Zhao G."/>
            <person name="An M."/>
        </authorList>
    </citation>
    <scope>NUCLEOTIDE SEQUENCE</scope>
    <source>
        <strain evidence="3">CY1518</strain>
    </source>
</reference>
<dbReference type="Proteomes" id="UP001165524">
    <property type="component" value="Unassembled WGS sequence"/>
</dbReference>
<evidence type="ECO:0000313" key="4">
    <source>
        <dbReference type="Proteomes" id="UP001165524"/>
    </source>
</evidence>